<reference evidence="2" key="1">
    <citation type="submission" date="2017-01" db="EMBL/GenBank/DDBJ databases">
        <title>Comparative genomics of anhydrobiosis in the tardigrade Hypsibius dujardini.</title>
        <authorList>
            <person name="Yoshida Y."/>
            <person name="Koutsovoulos G."/>
            <person name="Laetsch D."/>
            <person name="Stevens L."/>
            <person name="Kumar S."/>
            <person name="Horikawa D."/>
            <person name="Ishino K."/>
            <person name="Komine S."/>
            <person name="Tomita M."/>
            <person name="Blaxter M."/>
            <person name="Arakawa K."/>
        </authorList>
    </citation>
    <scope>NUCLEOTIDE SEQUENCE [LARGE SCALE GENOMIC DNA]</scope>
    <source>
        <strain evidence="2">Z151</strain>
    </source>
</reference>
<evidence type="ECO:0000313" key="2">
    <source>
        <dbReference type="Proteomes" id="UP000192578"/>
    </source>
</evidence>
<evidence type="ECO:0000313" key="1">
    <source>
        <dbReference type="EMBL" id="OQV21388.1"/>
    </source>
</evidence>
<keyword evidence="2" id="KW-1185">Reference proteome</keyword>
<dbReference type="AlphaFoldDB" id="A0A1W0X1Q4"/>
<name>A0A1W0X1Q4_HYPEX</name>
<gene>
    <name evidence="1" type="ORF">BV898_04597</name>
</gene>
<protein>
    <submittedName>
        <fullName evidence="1">Uncharacterized protein</fullName>
    </submittedName>
</protein>
<sequence length="489" mass="54550">MEGSHLQQQPHSQVEEPASTAGGLVSVDFLPNCTKPGGFIHWAQFEPFPVIFQRANQWLTKNPTLELRTCETVEFHTRSSGEVVNSVESVYRTSGEGANRYVRGLRLWMQPRIDGGSVVQQIGYFNVMPTVRVGFFTTDVSHRLDSLIHETNALFTSNPLPGKLLTIETVTLKVSSSGTDPDCTSWTERGGLSQVFAYMLRIFYIQGPPALEMIGVADFVPGVLFDGGLFHRPQLEPFPQVLGKAHHWLLQQQPGLRLLNAQTLLHKQKWTSHLDTLRMVYSENDLHTYYVRYIRLAYVIPNPAYGGRSEGAVRLNSKLFVPGMLEAPGCCSVGSYENQLQIRERMSAWMRATGAKVISVETVPMRIFSGAEAVEGFDTMHTWNQVVHHNTTGTNHHPVGHVGVGIHASNFGQFNFGSNHHHHASTFGQGSNFNHGHMDSNHREAKAAEVYLTLYRVYIDGVFAEPFGMPTLPSVEDYMADRANACTIL</sequence>
<dbReference type="Proteomes" id="UP000192578">
    <property type="component" value="Unassembled WGS sequence"/>
</dbReference>
<accession>A0A1W0X1Q4</accession>
<dbReference type="OrthoDB" id="9992480at2759"/>
<dbReference type="EMBL" id="MTYJ01000023">
    <property type="protein sequence ID" value="OQV21388.1"/>
    <property type="molecule type" value="Genomic_DNA"/>
</dbReference>
<organism evidence="1 2">
    <name type="scientific">Hypsibius exemplaris</name>
    <name type="common">Freshwater tardigrade</name>
    <dbReference type="NCBI Taxonomy" id="2072580"/>
    <lineage>
        <taxon>Eukaryota</taxon>
        <taxon>Metazoa</taxon>
        <taxon>Ecdysozoa</taxon>
        <taxon>Tardigrada</taxon>
        <taxon>Eutardigrada</taxon>
        <taxon>Parachela</taxon>
        <taxon>Hypsibioidea</taxon>
        <taxon>Hypsibiidae</taxon>
        <taxon>Hypsibius</taxon>
    </lineage>
</organism>
<comment type="caution">
    <text evidence="1">The sequence shown here is derived from an EMBL/GenBank/DDBJ whole genome shotgun (WGS) entry which is preliminary data.</text>
</comment>
<proteinExistence type="predicted"/>